<evidence type="ECO:0000256" key="10">
    <source>
        <dbReference type="ARBA" id="ARBA00023136"/>
    </source>
</evidence>
<keyword evidence="7 11" id="KW-0812">Transmembrane</keyword>
<evidence type="ECO:0000256" key="4">
    <source>
        <dbReference type="ARBA" id="ARBA00022528"/>
    </source>
</evidence>
<dbReference type="Gene3D" id="1.10.357.140">
    <property type="entry name" value="UbiA prenyltransferase"/>
    <property type="match status" value="1"/>
</dbReference>
<dbReference type="AlphaFoldDB" id="A0A061SAB2"/>
<evidence type="ECO:0000256" key="7">
    <source>
        <dbReference type="ARBA" id="ARBA00022692"/>
    </source>
</evidence>
<dbReference type="GO" id="GO:0016020">
    <property type="term" value="C:membrane"/>
    <property type="evidence" value="ECO:0007669"/>
    <property type="project" value="UniProtKB-SubCell"/>
</dbReference>
<evidence type="ECO:0000256" key="11">
    <source>
        <dbReference type="SAM" id="Phobius"/>
    </source>
</evidence>
<evidence type="ECO:0000313" key="13">
    <source>
        <dbReference type="EMBL" id="JAC79984.1"/>
    </source>
</evidence>
<evidence type="ECO:0000256" key="8">
    <source>
        <dbReference type="ARBA" id="ARBA00022946"/>
    </source>
</evidence>
<accession>A0A061SAB2</accession>
<evidence type="ECO:0000256" key="3">
    <source>
        <dbReference type="ARBA" id="ARBA00005985"/>
    </source>
</evidence>
<dbReference type="InterPro" id="IPR044878">
    <property type="entry name" value="UbiA_sf"/>
</dbReference>
<dbReference type="InterPro" id="IPR044502">
    <property type="entry name" value="AtHST-like"/>
</dbReference>
<dbReference type="CDD" id="cd13960">
    <property type="entry name" value="PT_UbiA_HPT1"/>
    <property type="match status" value="1"/>
</dbReference>
<dbReference type="EMBL" id="GBEZ01008089">
    <property type="protein sequence ID" value="JAC77422.1"/>
    <property type="molecule type" value="Transcribed_RNA"/>
</dbReference>
<evidence type="ECO:0000256" key="6">
    <source>
        <dbReference type="ARBA" id="ARBA00022679"/>
    </source>
</evidence>
<dbReference type="NCBIfam" id="NF009525">
    <property type="entry name" value="PRK12887.1"/>
    <property type="match status" value="1"/>
</dbReference>
<evidence type="ECO:0000256" key="9">
    <source>
        <dbReference type="ARBA" id="ARBA00022989"/>
    </source>
</evidence>
<name>A0A061SAB2_9CHLO</name>
<dbReference type="GO" id="GO:0004659">
    <property type="term" value="F:prenyltransferase activity"/>
    <property type="evidence" value="ECO:0007669"/>
    <property type="project" value="InterPro"/>
</dbReference>
<evidence type="ECO:0000313" key="12">
    <source>
        <dbReference type="EMBL" id="JAC77422.1"/>
    </source>
</evidence>
<sequence length="390" mass="41449">MKLSLTMKATLSSNYSQAQKFGNWSSKRTALVVLDQSKSCSRGRRIAGSCPLSANANRGSLQAVGRAHAVACSASAAAADGGVPPQSFSEKASALLGAFWKFLRPHTIRGTVLGTTMVVTRALLADPQAINWELVPRALLGLVALLCGNGYIVGINQIYDVEIDSVNKPFLPMAAGELSAGTAWAIVVLLAAVGIGLASTFGALIGSLYTFGLFLGTIYSVPPFRLKRFAVAAFMIIATVRGFLLNFGVYHATRAALQLPFEWSPAIMFITAFATIFAVVIAVTKDLPDVLGDQRFGIKTFATEIGVKNLALASIGLLLASYGGAIYAAFAMSGAFCIPVMVGGHAALAAILALRAWKLHSAGYEQAAIQSFYRWIWNLFYAEYAMLPFI</sequence>
<keyword evidence="10 11" id="KW-0472">Membrane</keyword>
<organism evidence="13">
    <name type="scientific">Tetraselmis sp. GSL018</name>
    <dbReference type="NCBI Taxonomy" id="582737"/>
    <lineage>
        <taxon>Eukaryota</taxon>
        <taxon>Viridiplantae</taxon>
        <taxon>Chlorophyta</taxon>
        <taxon>core chlorophytes</taxon>
        <taxon>Chlorodendrophyceae</taxon>
        <taxon>Chlorodendrales</taxon>
        <taxon>Chlorodendraceae</taxon>
        <taxon>Tetraselmis</taxon>
    </lineage>
</organism>
<protein>
    <submittedName>
        <fullName evidence="13">Homogentisate solanesyltransferase</fullName>
    </submittedName>
</protein>
<comment type="subcellular location">
    <subcellularLocation>
        <location evidence="1">Membrane</location>
        <topology evidence="1">Multi-pass membrane protein</topology>
    </subcellularLocation>
    <subcellularLocation>
        <location evidence="2">Plastid</location>
        <location evidence="2">Chloroplast</location>
    </subcellularLocation>
</comment>
<evidence type="ECO:0000256" key="5">
    <source>
        <dbReference type="ARBA" id="ARBA00022640"/>
    </source>
</evidence>
<feature type="transmembrane region" description="Helical" evidence="11">
    <location>
        <begin position="229"/>
        <end position="251"/>
    </location>
</feature>
<keyword evidence="5" id="KW-0934">Plastid</keyword>
<gene>
    <name evidence="13" type="primary">HST</name>
    <name evidence="13" type="ORF">TSPGSL018_11327</name>
    <name evidence="12" type="ORF">TSPGSL018_17732</name>
</gene>
<keyword evidence="8" id="KW-0809">Transit peptide</keyword>
<evidence type="ECO:0000256" key="1">
    <source>
        <dbReference type="ARBA" id="ARBA00004141"/>
    </source>
</evidence>
<feature type="transmembrane region" description="Helical" evidence="11">
    <location>
        <begin position="305"/>
        <end position="323"/>
    </location>
</feature>
<feature type="transmembrane region" description="Helical" evidence="11">
    <location>
        <begin position="178"/>
        <end position="197"/>
    </location>
</feature>
<reference evidence="13" key="1">
    <citation type="submission" date="2014-05" db="EMBL/GenBank/DDBJ databases">
        <title>The transcriptome of the halophilic microalga Tetraselmis sp. GSL018 isolated from the Great Salt Lake, Utah.</title>
        <authorList>
            <person name="Jinkerson R.E."/>
            <person name="D'Adamo S."/>
            <person name="Posewitz M.C."/>
        </authorList>
    </citation>
    <scope>NUCLEOTIDE SEQUENCE</scope>
    <source>
        <strain evidence="13">GSL018</strain>
    </source>
</reference>
<keyword evidence="6 13" id="KW-0808">Transferase</keyword>
<dbReference type="GO" id="GO:0009507">
    <property type="term" value="C:chloroplast"/>
    <property type="evidence" value="ECO:0007669"/>
    <property type="project" value="UniProtKB-SubCell"/>
</dbReference>
<dbReference type="EMBL" id="GBEZ01005303">
    <property type="protein sequence ID" value="JAC79984.1"/>
    <property type="molecule type" value="Transcribed_RNA"/>
</dbReference>
<feature type="transmembrane region" description="Helical" evidence="11">
    <location>
        <begin position="329"/>
        <end position="354"/>
    </location>
</feature>
<proteinExistence type="inferred from homology"/>
<dbReference type="PANTHER" id="PTHR43009:SF10">
    <property type="entry name" value="HOMOGENTISATE SOLANESYLTRANSFERASE, CHLOROPLASTIC"/>
    <property type="match status" value="1"/>
</dbReference>
<evidence type="ECO:0000256" key="2">
    <source>
        <dbReference type="ARBA" id="ARBA00004229"/>
    </source>
</evidence>
<keyword evidence="9 11" id="KW-1133">Transmembrane helix</keyword>
<keyword evidence="4" id="KW-0150">Chloroplast</keyword>
<dbReference type="Pfam" id="PF01040">
    <property type="entry name" value="UbiA"/>
    <property type="match status" value="1"/>
</dbReference>
<feature type="transmembrane region" description="Helical" evidence="11">
    <location>
        <begin position="263"/>
        <end position="284"/>
    </location>
</feature>
<comment type="similarity">
    <text evidence="3">Belongs to the UbiA prenyltransferase family.</text>
</comment>
<dbReference type="PANTHER" id="PTHR43009">
    <property type="entry name" value="HOMOGENTISATE SOLANESYLTRANSFERASE, CHLOROPLASTIC"/>
    <property type="match status" value="1"/>
</dbReference>
<dbReference type="InterPro" id="IPR000537">
    <property type="entry name" value="UbiA_prenyltransferase"/>
</dbReference>